<evidence type="ECO:0000313" key="2">
    <source>
        <dbReference type="Proteomes" id="UP000029665"/>
    </source>
</evidence>
<name>A0A060SZ36_PYCCI</name>
<dbReference type="HOGENOM" id="CLU_037660_0_0_1"/>
<dbReference type="OrthoDB" id="2785713at2759"/>
<keyword evidence="2" id="KW-1185">Reference proteome</keyword>
<organism evidence="1 2">
    <name type="scientific">Pycnoporus cinnabarinus</name>
    <name type="common">Cinnabar-red polypore</name>
    <name type="synonym">Trametes cinnabarina</name>
    <dbReference type="NCBI Taxonomy" id="5643"/>
    <lineage>
        <taxon>Eukaryota</taxon>
        <taxon>Fungi</taxon>
        <taxon>Dikarya</taxon>
        <taxon>Basidiomycota</taxon>
        <taxon>Agaricomycotina</taxon>
        <taxon>Agaricomycetes</taxon>
        <taxon>Polyporales</taxon>
        <taxon>Polyporaceae</taxon>
        <taxon>Trametes</taxon>
    </lineage>
</organism>
<dbReference type="InterPro" id="IPR032675">
    <property type="entry name" value="LRR_dom_sf"/>
</dbReference>
<protein>
    <recommendedName>
        <fullName evidence="3">F-box domain-containing protein</fullName>
    </recommendedName>
</protein>
<dbReference type="Gene3D" id="3.80.10.10">
    <property type="entry name" value="Ribonuclease Inhibitor"/>
    <property type="match status" value="1"/>
</dbReference>
<gene>
    <name evidence="1" type="ORF">BN946_scf184912.g33</name>
</gene>
<evidence type="ECO:0000313" key="1">
    <source>
        <dbReference type="EMBL" id="CDO77534.1"/>
    </source>
</evidence>
<dbReference type="Proteomes" id="UP000029665">
    <property type="component" value="Unassembled WGS sequence"/>
</dbReference>
<dbReference type="STRING" id="5643.A0A060SZ36"/>
<comment type="caution">
    <text evidence="1">The sequence shown here is derived from an EMBL/GenBank/DDBJ whole genome shotgun (WGS) entry which is preliminary data.</text>
</comment>
<reference evidence="1" key="1">
    <citation type="submission" date="2014-01" db="EMBL/GenBank/DDBJ databases">
        <title>The genome of the white-rot fungus Pycnoporus cinnabarinus: a basidiomycete model with a versatile arsenal for lignocellulosic biomass breakdown.</title>
        <authorList>
            <person name="Levasseur A."/>
            <person name="Lomascolo A."/>
            <person name="Ruiz-Duenas F.J."/>
            <person name="Uzan E."/>
            <person name="Piumi F."/>
            <person name="Kues U."/>
            <person name="Ram A.F.J."/>
            <person name="Murat C."/>
            <person name="Haon M."/>
            <person name="Benoit I."/>
            <person name="Arfi Y."/>
            <person name="Chevret D."/>
            <person name="Drula E."/>
            <person name="Kwon M.J."/>
            <person name="Gouret P."/>
            <person name="Lesage-Meessen L."/>
            <person name="Lombard V."/>
            <person name="Mariette J."/>
            <person name="Noirot C."/>
            <person name="Park J."/>
            <person name="Patyshakuliyeva A."/>
            <person name="Wieneger R.A.B."/>
            <person name="Wosten H.A.B."/>
            <person name="Martin F."/>
            <person name="Coutinho P.M."/>
            <person name="de Vries R."/>
            <person name="Martinez A.T."/>
            <person name="Klopp C."/>
            <person name="Pontarotti P."/>
            <person name="Henrissat B."/>
            <person name="Record E."/>
        </authorList>
    </citation>
    <scope>NUCLEOTIDE SEQUENCE [LARGE SCALE GENOMIC DNA]</scope>
    <source>
        <strain evidence="1">BRFM137</strain>
    </source>
</reference>
<proteinExistence type="predicted"/>
<dbReference type="EMBL" id="CCBP010000457">
    <property type="protein sequence ID" value="CDO77534.1"/>
    <property type="molecule type" value="Genomic_DNA"/>
</dbReference>
<accession>A0A060SZ36</accession>
<evidence type="ECO:0008006" key="3">
    <source>
        <dbReference type="Google" id="ProtNLM"/>
    </source>
</evidence>
<sequence>MPEQHTDTSNGTFSTTNSSGNHHLFSYRRLRLLSLNRDVLKTIGDFCAPADALHLAMTCRDAYDLAMPRVLSDVSIGDPVFNDGPDRLHKFCNFMLADPKRRTRHLRALRLLEGAFARVTSVGGRERLDADFSSADVLANLLRQADNLRLIHIRDAEPLFQHHPAVYEALSQLTALNEVSLYYIGNSTLKAISQLRSTPAVIENGLWKDGPRPQGDITPFGPFVDSMRHLKLWECGCMLESVIDRHVWANLHTLEIGGRIAKISELAHAFPNLRRLTFYHEFSVKPETGPAPCWPELEYLETSAPIPSFPSPVRRLRLAYPIGSSPGLQSSSDLKTLPLTERTNPVVLSCTVSDSTSGIMLERMKSSMPSLRYLELVYTDGPCGRCGVQWNTFQEWTERNVEILRTTSLVGLCVGYAGAVDTSSSSSTRRRRCLYLARTLAKRVKSLKYIGVGSQDAEAGMYALDCAWFRVSSRPADEHATPVLETLSPAEGERVREMLLDTPREM</sequence>
<dbReference type="OMA" id="NLWQCAC"/>
<dbReference type="AlphaFoldDB" id="A0A060SZ36"/>